<evidence type="ECO:0000313" key="3">
    <source>
        <dbReference type="Proteomes" id="UP000226431"/>
    </source>
</evidence>
<sequence>MPHLDESQAALARTAQQARLRRPQGIIYTASTSPPEARPAVDDDFRTRHRPPGYPPEPPSAVAVQDAASTVRENVKESTSRSRRLTRLTS</sequence>
<organism evidence="2 3">
    <name type="scientific">Ophiocordyceps camponoti-rufipedis</name>
    <dbReference type="NCBI Taxonomy" id="2004952"/>
    <lineage>
        <taxon>Eukaryota</taxon>
        <taxon>Fungi</taxon>
        <taxon>Dikarya</taxon>
        <taxon>Ascomycota</taxon>
        <taxon>Pezizomycotina</taxon>
        <taxon>Sordariomycetes</taxon>
        <taxon>Hypocreomycetidae</taxon>
        <taxon>Hypocreales</taxon>
        <taxon>Ophiocordycipitaceae</taxon>
        <taxon>Ophiocordyceps</taxon>
    </lineage>
</organism>
<dbReference type="EMBL" id="NJES01001773">
    <property type="protein sequence ID" value="PHH59521.1"/>
    <property type="molecule type" value="Genomic_DNA"/>
</dbReference>
<feature type="compositionally biased region" description="Low complexity" evidence="1">
    <location>
        <begin position="8"/>
        <end position="18"/>
    </location>
</feature>
<feature type="region of interest" description="Disordered" evidence="1">
    <location>
        <begin position="1"/>
        <end position="90"/>
    </location>
</feature>
<protein>
    <submittedName>
        <fullName evidence="2">Uncharacterized protein</fullName>
    </submittedName>
</protein>
<evidence type="ECO:0000256" key="1">
    <source>
        <dbReference type="SAM" id="MobiDB-lite"/>
    </source>
</evidence>
<gene>
    <name evidence="2" type="ORF">CDD80_1763</name>
</gene>
<dbReference type="AlphaFoldDB" id="A0A2C5XY23"/>
<keyword evidence="3" id="KW-1185">Reference proteome</keyword>
<name>A0A2C5XY23_9HYPO</name>
<proteinExistence type="predicted"/>
<feature type="compositionally biased region" description="Basic residues" evidence="1">
    <location>
        <begin position="81"/>
        <end position="90"/>
    </location>
</feature>
<evidence type="ECO:0000313" key="2">
    <source>
        <dbReference type="EMBL" id="PHH59521.1"/>
    </source>
</evidence>
<dbReference type="Proteomes" id="UP000226431">
    <property type="component" value="Unassembled WGS sequence"/>
</dbReference>
<accession>A0A2C5XY23</accession>
<reference evidence="2 3" key="1">
    <citation type="submission" date="2017-06" db="EMBL/GenBank/DDBJ databases">
        <title>Ant-infecting Ophiocordyceps genomes reveal a high diversity of potential behavioral manipulation genes and a possible major role for enterotoxins.</title>
        <authorList>
            <person name="De Bekker C."/>
            <person name="Evans H.C."/>
            <person name="Brachmann A."/>
            <person name="Hughes D.P."/>
        </authorList>
    </citation>
    <scope>NUCLEOTIDE SEQUENCE [LARGE SCALE GENOMIC DNA]</scope>
    <source>
        <strain evidence="2 3">Map16</strain>
    </source>
</reference>
<comment type="caution">
    <text evidence="2">The sequence shown here is derived from an EMBL/GenBank/DDBJ whole genome shotgun (WGS) entry which is preliminary data.</text>
</comment>